<keyword evidence="6 7" id="KW-0472">Membrane</keyword>
<comment type="caution">
    <text evidence="9">The sequence shown here is derived from an EMBL/GenBank/DDBJ whole genome shotgun (WGS) entry which is preliminary data.</text>
</comment>
<dbReference type="InterPro" id="IPR032818">
    <property type="entry name" value="DedA-like"/>
</dbReference>
<evidence type="ECO:0000256" key="7">
    <source>
        <dbReference type="RuleBase" id="RU367016"/>
    </source>
</evidence>
<reference evidence="9" key="1">
    <citation type="journal article" date="2020" name="mSystems">
        <title>Genome- and Community-Level Interaction Insights into Carbon Utilization and Element Cycling Functions of Hydrothermarchaeota in Hydrothermal Sediment.</title>
        <authorList>
            <person name="Zhou Z."/>
            <person name="Liu Y."/>
            <person name="Xu W."/>
            <person name="Pan J."/>
            <person name="Luo Z.H."/>
            <person name="Li M."/>
        </authorList>
    </citation>
    <scope>NUCLEOTIDE SEQUENCE [LARGE SCALE GENOMIC DNA]</scope>
    <source>
        <strain evidence="9">SpSt-413</strain>
    </source>
</reference>
<feature type="transmembrane region" description="Helical" evidence="7">
    <location>
        <begin position="188"/>
        <end position="210"/>
    </location>
</feature>
<dbReference type="EMBL" id="DSRP01000748">
    <property type="protein sequence ID" value="HGG93417.1"/>
    <property type="molecule type" value="Genomic_DNA"/>
</dbReference>
<evidence type="ECO:0000256" key="1">
    <source>
        <dbReference type="ARBA" id="ARBA00004651"/>
    </source>
</evidence>
<name>A0A7C4AI92_9BACT</name>
<dbReference type="Pfam" id="PF09335">
    <property type="entry name" value="VTT_dom"/>
    <property type="match status" value="1"/>
</dbReference>
<dbReference type="PANTHER" id="PTHR30353">
    <property type="entry name" value="INNER MEMBRANE PROTEIN DEDA-RELATED"/>
    <property type="match status" value="1"/>
</dbReference>
<evidence type="ECO:0000313" key="9">
    <source>
        <dbReference type="EMBL" id="HGG93417.1"/>
    </source>
</evidence>
<comment type="similarity">
    <text evidence="2 7">Belongs to the DedA family.</text>
</comment>
<dbReference type="PANTHER" id="PTHR30353:SF0">
    <property type="entry name" value="TRANSMEMBRANE PROTEIN"/>
    <property type="match status" value="1"/>
</dbReference>
<dbReference type="InterPro" id="IPR032816">
    <property type="entry name" value="VTT_dom"/>
</dbReference>
<keyword evidence="3 7" id="KW-1003">Cell membrane</keyword>
<evidence type="ECO:0000256" key="3">
    <source>
        <dbReference type="ARBA" id="ARBA00022475"/>
    </source>
</evidence>
<evidence type="ECO:0000256" key="6">
    <source>
        <dbReference type="ARBA" id="ARBA00023136"/>
    </source>
</evidence>
<evidence type="ECO:0000256" key="4">
    <source>
        <dbReference type="ARBA" id="ARBA00022692"/>
    </source>
</evidence>
<feature type="transmembrane region" description="Helical" evidence="7">
    <location>
        <begin position="69"/>
        <end position="90"/>
    </location>
</feature>
<comment type="subcellular location">
    <subcellularLocation>
        <location evidence="1 7">Cell membrane</location>
        <topology evidence="1 7">Multi-pass membrane protein</topology>
    </subcellularLocation>
</comment>
<keyword evidence="5 7" id="KW-1133">Transmembrane helix</keyword>
<feature type="transmembrane region" description="Helical" evidence="7">
    <location>
        <begin position="26"/>
        <end position="49"/>
    </location>
</feature>
<evidence type="ECO:0000256" key="2">
    <source>
        <dbReference type="ARBA" id="ARBA00010792"/>
    </source>
</evidence>
<evidence type="ECO:0000259" key="8">
    <source>
        <dbReference type="Pfam" id="PF09335"/>
    </source>
</evidence>
<dbReference type="GO" id="GO:0005886">
    <property type="term" value="C:plasma membrane"/>
    <property type="evidence" value="ECO:0007669"/>
    <property type="project" value="UniProtKB-SubCell"/>
</dbReference>
<evidence type="ECO:0000256" key="5">
    <source>
        <dbReference type="ARBA" id="ARBA00022989"/>
    </source>
</evidence>
<organism evidence="9">
    <name type="scientific">Fundidesulfovibrio putealis</name>
    <dbReference type="NCBI Taxonomy" id="270496"/>
    <lineage>
        <taxon>Bacteria</taxon>
        <taxon>Pseudomonadati</taxon>
        <taxon>Thermodesulfobacteriota</taxon>
        <taxon>Desulfovibrionia</taxon>
        <taxon>Desulfovibrionales</taxon>
        <taxon>Desulfovibrionaceae</taxon>
        <taxon>Fundidesulfovibrio</taxon>
    </lineage>
</organism>
<keyword evidence="4 7" id="KW-0812">Transmembrane</keyword>
<dbReference type="AlphaFoldDB" id="A0A7C4AI92"/>
<feature type="transmembrane region" description="Helical" evidence="7">
    <location>
        <begin position="163"/>
        <end position="182"/>
    </location>
</feature>
<protein>
    <recommendedName>
        <fullName evidence="8">VTT domain-containing protein</fullName>
    </recommendedName>
</protein>
<feature type="domain" description="VTT" evidence="8">
    <location>
        <begin position="48"/>
        <end position="174"/>
    </location>
</feature>
<proteinExistence type="inferred from homology"/>
<accession>A0A7C4AI92</accession>
<sequence>MTTAEVWDVFMHLEGNLLALSRDYGFWVYVLIFLVTFAETGLVIATALPSDTVLFAVGALAARGADFDIWLTLVLMGLAAFLGDSADFAIGRAIGKKVERGWKIPFISSQALAKAHQYYEEHGALVIVAARFVPVLRSVAPLVGGIVRMGWPEFLRCNALGKLIWTPLYLFGGYFFGQIPWVQRNFSVAIFFALGAPLLGVAARQVYVMYAQRRRQAP</sequence>
<gene>
    <name evidence="9" type="ORF">ENR59_10775</name>
</gene>